<dbReference type="Proteomes" id="UP000265520">
    <property type="component" value="Unassembled WGS sequence"/>
</dbReference>
<evidence type="ECO:0000313" key="2">
    <source>
        <dbReference type="Proteomes" id="UP000265520"/>
    </source>
</evidence>
<reference evidence="1 2" key="1">
    <citation type="journal article" date="2018" name="Front. Plant Sci.">
        <title>Red Clover (Trifolium pratense) and Zigzag Clover (T. medium) - A Picture of Genomic Similarities and Differences.</title>
        <authorList>
            <person name="Dluhosova J."/>
            <person name="Istvanek J."/>
            <person name="Nedelnik J."/>
            <person name="Repkova J."/>
        </authorList>
    </citation>
    <scope>NUCLEOTIDE SEQUENCE [LARGE SCALE GENOMIC DNA]</scope>
    <source>
        <strain evidence="2">cv. 10/8</strain>
        <tissue evidence="1">Leaf</tissue>
    </source>
</reference>
<dbReference type="AlphaFoldDB" id="A0A392TJ15"/>
<keyword evidence="2" id="KW-1185">Reference proteome</keyword>
<organism evidence="1 2">
    <name type="scientific">Trifolium medium</name>
    <dbReference type="NCBI Taxonomy" id="97028"/>
    <lineage>
        <taxon>Eukaryota</taxon>
        <taxon>Viridiplantae</taxon>
        <taxon>Streptophyta</taxon>
        <taxon>Embryophyta</taxon>
        <taxon>Tracheophyta</taxon>
        <taxon>Spermatophyta</taxon>
        <taxon>Magnoliopsida</taxon>
        <taxon>eudicotyledons</taxon>
        <taxon>Gunneridae</taxon>
        <taxon>Pentapetalae</taxon>
        <taxon>rosids</taxon>
        <taxon>fabids</taxon>
        <taxon>Fabales</taxon>
        <taxon>Fabaceae</taxon>
        <taxon>Papilionoideae</taxon>
        <taxon>50 kb inversion clade</taxon>
        <taxon>NPAAA clade</taxon>
        <taxon>Hologalegina</taxon>
        <taxon>IRL clade</taxon>
        <taxon>Trifolieae</taxon>
        <taxon>Trifolium</taxon>
    </lineage>
</organism>
<proteinExistence type="predicted"/>
<accession>A0A392TJ15</accession>
<sequence>MSSARRSASVRENSALMTTRSTLMCSAPGGIGYAGTTQPWRRNIFDILNSSYWFLSFRENATTGTPLSFE</sequence>
<feature type="non-terminal residue" evidence="1">
    <location>
        <position position="70"/>
    </location>
</feature>
<dbReference type="EMBL" id="LXQA010590813">
    <property type="protein sequence ID" value="MCI60952.1"/>
    <property type="molecule type" value="Genomic_DNA"/>
</dbReference>
<name>A0A392TJ15_9FABA</name>
<protein>
    <submittedName>
        <fullName evidence="1">Uncharacterized protein</fullName>
    </submittedName>
</protein>
<evidence type="ECO:0000313" key="1">
    <source>
        <dbReference type="EMBL" id="MCI60952.1"/>
    </source>
</evidence>
<comment type="caution">
    <text evidence="1">The sequence shown here is derived from an EMBL/GenBank/DDBJ whole genome shotgun (WGS) entry which is preliminary data.</text>
</comment>